<dbReference type="Proteomes" id="UP000307574">
    <property type="component" value="Unassembled WGS sequence"/>
</dbReference>
<sequence length="177" mass="19968">MYDKIIAINTEGLDKQDILQFISNFSQLLYSGQGSSNQFSKQLGVKETDGLRVLLGVPDTWMTTERQQIIEAIYAYTFSLPFGAHPEIWTNAPSWSYPNVGAITSKADMDNSVLDFDYLESFGIRMGQWEKEVLKANLTSYKVKANSGDSLGVNNFRLFMALVLFGFPNPYDFFVAK</sequence>
<dbReference type="RefSeq" id="WP_102506876.1">
    <property type="nucleotide sequence ID" value="NZ_MCYW01000068.1"/>
</dbReference>
<dbReference type="EMBL" id="SYUV01000044">
    <property type="protein sequence ID" value="TKF30779.1"/>
    <property type="molecule type" value="Genomic_DNA"/>
</dbReference>
<evidence type="ECO:0000313" key="2">
    <source>
        <dbReference type="Proteomes" id="UP000307574"/>
    </source>
</evidence>
<organism evidence="1 2">
    <name type="scientific">Vibrio kanaloae</name>
    <dbReference type="NCBI Taxonomy" id="170673"/>
    <lineage>
        <taxon>Bacteria</taxon>
        <taxon>Pseudomonadati</taxon>
        <taxon>Pseudomonadota</taxon>
        <taxon>Gammaproteobacteria</taxon>
        <taxon>Vibrionales</taxon>
        <taxon>Vibrionaceae</taxon>
        <taxon>Vibrio</taxon>
    </lineage>
</organism>
<evidence type="ECO:0000313" key="1">
    <source>
        <dbReference type="EMBL" id="TKF30779.1"/>
    </source>
</evidence>
<protein>
    <submittedName>
        <fullName evidence="1">Uncharacterized protein</fullName>
    </submittedName>
</protein>
<proteinExistence type="predicted"/>
<name>A0A4U1ZAY0_9VIBR</name>
<accession>A0A4U1ZAY0</accession>
<gene>
    <name evidence="1" type="ORF">FCV50_13310</name>
</gene>
<comment type="caution">
    <text evidence="1">The sequence shown here is derived from an EMBL/GenBank/DDBJ whole genome shotgun (WGS) entry which is preliminary data.</text>
</comment>
<dbReference type="AlphaFoldDB" id="A0A4U1ZAY0"/>
<reference evidence="1 2" key="1">
    <citation type="submission" date="2019-04" db="EMBL/GenBank/DDBJ databases">
        <title>A reverse ecology approach based on a biological definition of microbial populations.</title>
        <authorList>
            <person name="Arevalo P."/>
            <person name="Vaninsberghe D."/>
            <person name="Elsherbini J."/>
            <person name="Gore J."/>
            <person name="Polz M."/>
        </authorList>
    </citation>
    <scope>NUCLEOTIDE SEQUENCE [LARGE SCALE GENOMIC DNA]</scope>
    <source>
        <strain evidence="1 2">10N.261.46.F4</strain>
    </source>
</reference>